<evidence type="ECO:0000256" key="2">
    <source>
        <dbReference type="RuleBase" id="RU000384"/>
    </source>
</evidence>
<keyword evidence="6" id="KW-1185">Reference proteome</keyword>
<comment type="caution">
    <text evidence="5">The sequence shown here is derived from an EMBL/GenBank/DDBJ whole genome shotgun (WGS) entry which is preliminary data.</text>
</comment>
<dbReference type="SMART" id="SM01230">
    <property type="entry name" value="Gln-synt_C"/>
    <property type="match status" value="1"/>
</dbReference>
<evidence type="ECO:0000259" key="3">
    <source>
        <dbReference type="PROSITE" id="PS51986"/>
    </source>
</evidence>
<dbReference type="InterPro" id="IPR008147">
    <property type="entry name" value="Gln_synt_N"/>
</dbReference>
<dbReference type="InterPro" id="IPR022147">
    <property type="entry name" value="GSIII_N"/>
</dbReference>
<dbReference type="InterPro" id="IPR052725">
    <property type="entry name" value="GS_Type-3"/>
</dbReference>
<evidence type="ECO:0000256" key="1">
    <source>
        <dbReference type="PROSITE-ProRule" id="PRU01330"/>
    </source>
</evidence>
<dbReference type="InterPro" id="IPR027303">
    <property type="entry name" value="Gln_synth_gly_rich_site"/>
</dbReference>
<evidence type="ECO:0000313" key="6">
    <source>
        <dbReference type="Proteomes" id="UP000473648"/>
    </source>
</evidence>
<dbReference type="InterPro" id="IPR014746">
    <property type="entry name" value="Gln_synth/guanido_kin_cat_dom"/>
</dbReference>
<dbReference type="AlphaFoldDB" id="A0A6L5GSV9"/>
<dbReference type="InterPro" id="IPR008146">
    <property type="entry name" value="Gln_synth_cat_dom"/>
</dbReference>
<organism evidence="5 6">
    <name type="scientific">Candidatus Pseudoramibacter fermentans</name>
    <dbReference type="NCBI Taxonomy" id="2594427"/>
    <lineage>
        <taxon>Bacteria</taxon>
        <taxon>Bacillati</taxon>
        <taxon>Bacillota</taxon>
        <taxon>Clostridia</taxon>
        <taxon>Eubacteriales</taxon>
        <taxon>Eubacteriaceae</taxon>
        <taxon>Pseudoramibacter</taxon>
    </lineage>
</organism>
<evidence type="ECO:0000259" key="4">
    <source>
        <dbReference type="PROSITE" id="PS51987"/>
    </source>
</evidence>
<sequence>MSEMLEKKDQKDSVVDLFGSKVFNVAVMRKRLPKHIYKSVMRTIKYDEPLGREDAEVVANAMKDWAMELGATHFTHWFQPMTGATAEKHDAFISPTGEGSVIMEFSGKELVKGEPDASSFPSGGLRATFEARGYTAWDPTSFAFVKGTTLYIPTSFISYSGEILDKKTPLLRSMKVLSTEAIRVLKLFGAADDVHKVTSSVGAEQEYFLVDKDMYAKRKDLILTGRTLFGAMAPKGQEMEDHYFGRIRGRVRHFMRDVDKELWSLGVPSKTRHNEVAPCQHELAPVFSSANQATDNNHLIMETLRRIAPKYDLHCLIHEKPFEGINGSGKHDNWSIATDTGVNLLDPGDDPANNLQFLTFLIAVIEAVDRYPELLRSTVASAGNDHRLGANEAPPAIISIFVGDQLADVLNELLTGKSSGQAKERTMDLGINATPTFTTDATDRNRTSPFAFTGNKFEFRMLGSNQSIAGPNIALNTIVAEVLREYADALEGSDNFEADCREFLKGRLEAHKRVIFNGNNYTDEWVEEAEKRGLPNLRTTPEAFAEYCMPKNVEVMSKNNIYTDEEMKARQEIHLEEYSKTINIEAKTMLSMARHEILPAVMDCEKDLTTVLSQKAAVGIETKDSVEAVMVEKIAALAKDLLAETDALDAVTEKAAAIEDAQEQANSYCADVIGAMNTLRATADELETIVGKEYWPYPIYEDLLFYV</sequence>
<evidence type="ECO:0000313" key="5">
    <source>
        <dbReference type="EMBL" id="MQM73344.1"/>
    </source>
</evidence>
<dbReference type="Pfam" id="PF00120">
    <property type="entry name" value="Gln-synt_C"/>
    <property type="match status" value="1"/>
</dbReference>
<accession>A0A6L5GSV9</accession>
<dbReference type="PROSITE" id="PS00181">
    <property type="entry name" value="GLNA_ATP"/>
    <property type="match status" value="1"/>
</dbReference>
<dbReference type="PANTHER" id="PTHR42974:SF1">
    <property type="entry name" value="TYPE-3 GLUTAMINE SYNTHETASE"/>
    <property type="match status" value="1"/>
</dbReference>
<dbReference type="PROSITE" id="PS51986">
    <property type="entry name" value="GS_BETA_GRASP"/>
    <property type="match status" value="1"/>
</dbReference>
<dbReference type="Proteomes" id="UP000473648">
    <property type="component" value="Unassembled WGS sequence"/>
</dbReference>
<feature type="domain" description="GS catalytic" evidence="4">
    <location>
        <begin position="166"/>
        <end position="597"/>
    </location>
</feature>
<dbReference type="SUPFAM" id="SSF55931">
    <property type="entry name" value="Glutamine synthetase/guanido kinase"/>
    <property type="match status" value="1"/>
</dbReference>
<name>A0A6L5GSV9_9FIRM</name>
<reference evidence="5" key="1">
    <citation type="journal article" date="2020" name="Appl. Environ. Microbiol.">
        <title>Medium-Chain Fatty Acid Synthesis by 'Candidatus Weimeria bifida' gen. nov., sp. nov., and 'Candidatus Pseudoramibacter fermentans' sp. nov.</title>
        <authorList>
            <person name="Scarborough M.J."/>
            <person name="Myers K.S."/>
            <person name="Donohue T.J."/>
            <person name="Noguera D.R."/>
        </authorList>
    </citation>
    <scope>NUCLEOTIDE SEQUENCE</scope>
    <source>
        <strain evidence="5">EUB1.1</strain>
    </source>
</reference>
<dbReference type="Pfam" id="PF12437">
    <property type="entry name" value="GSIII_N"/>
    <property type="match status" value="1"/>
</dbReference>
<dbReference type="GO" id="GO:0006542">
    <property type="term" value="P:glutamine biosynthetic process"/>
    <property type="evidence" value="ECO:0007669"/>
    <property type="project" value="InterPro"/>
</dbReference>
<dbReference type="Pfam" id="PF18318">
    <property type="entry name" value="Gln-synt_C-ter"/>
    <property type="match status" value="1"/>
</dbReference>
<proteinExistence type="inferred from homology"/>
<feature type="domain" description="GS beta-grasp" evidence="3">
    <location>
        <begin position="72"/>
        <end position="161"/>
    </location>
</feature>
<gene>
    <name evidence="5" type="ORF">FRC53_08050</name>
</gene>
<dbReference type="InterPro" id="IPR040577">
    <property type="entry name" value="Gln-synt_C"/>
</dbReference>
<dbReference type="Gene3D" id="1.20.120.1560">
    <property type="match status" value="1"/>
</dbReference>
<dbReference type="GO" id="GO:0004356">
    <property type="term" value="F:glutamine synthetase activity"/>
    <property type="evidence" value="ECO:0007669"/>
    <property type="project" value="InterPro"/>
</dbReference>
<protein>
    <submittedName>
        <fullName evidence="5">Glutamine synthetase type III</fullName>
    </submittedName>
</protein>
<comment type="similarity">
    <text evidence="1 2">Belongs to the glutamine synthetase family.</text>
</comment>
<dbReference type="PROSITE" id="PS51987">
    <property type="entry name" value="GS_CATALYTIC"/>
    <property type="match status" value="1"/>
</dbReference>
<dbReference type="PANTHER" id="PTHR42974">
    <property type="entry name" value="GLUTAMINE SYNTHETASE"/>
    <property type="match status" value="1"/>
</dbReference>
<dbReference type="Gene3D" id="3.30.590.10">
    <property type="entry name" value="Glutamine synthetase/guanido kinase, catalytic domain"/>
    <property type="match status" value="1"/>
</dbReference>
<dbReference type="EMBL" id="VOGB01000005">
    <property type="protein sequence ID" value="MQM73344.1"/>
    <property type="molecule type" value="Genomic_DNA"/>
</dbReference>